<comment type="caution">
    <text evidence="2">The sequence shown here is derived from an EMBL/GenBank/DDBJ whole genome shotgun (WGS) entry which is preliminary data.</text>
</comment>
<evidence type="ECO:0000313" key="2">
    <source>
        <dbReference type="EMBL" id="KAG8189287.1"/>
    </source>
</evidence>
<dbReference type="AlphaFoldDB" id="A0AAV6V006"/>
<dbReference type="EMBL" id="JAFNEN010000218">
    <property type="protein sequence ID" value="KAG8189287.1"/>
    <property type="molecule type" value="Genomic_DNA"/>
</dbReference>
<proteinExistence type="predicted"/>
<feature type="region of interest" description="Disordered" evidence="1">
    <location>
        <begin position="28"/>
        <end position="48"/>
    </location>
</feature>
<organism evidence="2 3">
    <name type="scientific">Oedothorax gibbosus</name>
    <dbReference type="NCBI Taxonomy" id="931172"/>
    <lineage>
        <taxon>Eukaryota</taxon>
        <taxon>Metazoa</taxon>
        <taxon>Ecdysozoa</taxon>
        <taxon>Arthropoda</taxon>
        <taxon>Chelicerata</taxon>
        <taxon>Arachnida</taxon>
        <taxon>Araneae</taxon>
        <taxon>Araneomorphae</taxon>
        <taxon>Entelegynae</taxon>
        <taxon>Araneoidea</taxon>
        <taxon>Linyphiidae</taxon>
        <taxon>Erigoninae</taxon>
        <taxon>Oedothorax</taxon>
    </lineage>
</organism>
<evidence type="ECO:0000313" key="3">
    <source>
        <dbReference type="Proteomes" id="UP000827092"/>
    </source>
</evidence>
<keyword evidence="3" id="KW-1185">Reference proteome</keyword>
<dbReference type="Proteomes" id="UP000827092">
    <property type="component" value="Unassembled WGS sequence"/>
</dbReference>
<sequence>MCNIVTQMTITHSLRSLPSKSNISQYGNVAIGNSSKDRGGRRGSQTIPPVDNYADTAIKLGRRAFFLGPRAYIKRCKGW</sequence>
<protein>
    <submittedName>
        <fullName evidence="2">Uncharacterized protein</fullName>
    </submittedName>
</protein>
<gene>
    <name evidence="2" type="ORF">JTE90_019047</name>
</gene>
<evidence type="ECO:0000256" key="1">
    <source>
        <dbReference type="SAM" id="MobiDB-lite"/>
    </source>
</evidence>
<name>A0AAV6V006_9ARAC</name>
<reference evidence="2 3" key="1">
    <citation type="journal article" date="2022" name="Nat. Ecol. Evol.">
        <title>A masculinizing supergene underlies an exaggerated male reproductive morph in a spider.</title>
        <authorList>
            <person name="Hendrickx F."/>
            <person name="De Corte Z."/>
            <person name="Sonet G."/>
            <person name="Van Belleghem S.M."/>
            <person name="Kostlbacher S."/>
            <person name="Vangestel C."/>
        </authorList>
    </citation>
    <scope>NUCLEOTIDE SEQUENCE [LARGE SCALE GENOMIC DNA]</scope>
    <source>
        <strain evidence="2">W744_W776</strain>
    </source>
</reference>
<accession>A0AAV6V006</accession>